<feature type="compositionally biased region" description="Pro residues" evidence="2">
    <location>
        <begin position="565"/>
        <end position="581"/>
    </location>
</feature>
<name>A0A4Z2EWU3_9TELE</name>
<protein>
    <submittedName>
        <fullName evidence="4">Protein Shroom2</fullName>
    </submittedName>
</protein>
<feature type="compositionally biased region" description="Polar residues" evidence="2">
    <location>
        <begin position="282"/>
        <end position="297"/>
    </location>
</feature>
<dbReference type="OrthoDB" id="10063560at2759"/>
<dbReference type="AlphaFoldDB" id="A0A4Z2EWU3"/>
<evidence type="ECO:0000256" key="2">
    <source>
        <dbReference type="SAM" id="MobiDB-lite"/>
    </source>
</evidence>
<dbReference type="InterPro" id="IPR027685">
    <property type="entry name" value="Shroom_fam"/>
</dbReference>
<feature type="region of interest" description="Disordered" evidence="2">
    <location>
        <begin position="108"/>
        <end position="692"/>
    </location>
</feature>
<feature type="compositionally biased region" description="Low complexity" evidence="2">
    <location>
        <begin position="377"/>
        <end position="388"/>
    </location>
</feature>
<accession>A0A4Z2EWU3</accession>
<evidence type="ECO:0000259" key="3">
    <source>
        <dbReference type="PROSITE" id="PS51306"/>
    </source>
</evidence>
<feature type="compositionally biased region" description="Polar residues" evidence="2">
    <location>
        <begin position="50"/>
        <end position="64"/>
    </location>
</feature>
<feature type="compositionally biased region" description="Basic and acidic residues" evidence="2">
    <location>
        <begin position="613"/>
        <end position="650"/>
    </location>
</feature>
<feature type="region of interest" description="Disordered" evidence="2">
    <location>
        <begin position="32"/>
        <end position="64"/>
    </location>
</feature>
<dbReference type="GO" id="GO:0051015">
    <property type="term" value="F:actin filament binding"/>
    <property type="evidence" value="ECO:0007669"/>
    <property type="project" value="InterPro"/>
</dbReference>
<feature type="region of interest" description="Disordered" evidence="2">
    <location>
        <begin position="704"/>
        <end position="758"/>
    </location>
</feature>
<dbReference type="GO" id="GO:0005912">
    <property type="term" value="C:adherens junction"/>
    <property type="evidence" value="ECO:0007669"/>
    <property type="project" value="TreeGrafter"/>
</dbReference>
<organism evidence="4 5">
    <name type="scientific">Liparis tanakae</name>
    <name type="common">Tanaka's snailfish</name>
    <dbReference type="NCBI Taxonomy" id="230148"/>
    <lineage>
        <taxon>Eukaryota</taxon>
        <taxon>Metazoa</taxon>
        <taxon>Chordata</taxon>
        <taxon>Craniata</taxon>
        <taxon>Vertebrata</taxon>
        <taxon>Euteleostomi</taxon>
        <taxon>Actinopterygii</taxon>
        <taxon>Neopterygii</taxon>
        <taxon>Teleostei</taxon>
        <taxon>Neoteleostei</taxon>
        <taxon>Acanthomorphata</taxon>
        <taxon>Eupercaria</taxon>
        <taxon>Perciformes</taxon>
        <taxon>Cottioidei</taxon>
        <taxon>Cottales</taxon>
        <taxon>Liparidae</taxon>
        <taxon>Liparis</taxon>
    </lineage>
</organism>
<dbReference type="GO" id="GO:0007015">
    <property type="term" value="P:actin filament organization"/>
    <property type="evidence" value="ECO:0007669"/>
    <property type="project" value="TreeGrafter"/>
</dbReference>
<dbReference type="Proteomes" id="UP000314294">
    <property type="component" value="Unassembled WGS sequence"/>
</dbReference>
<proteinExistence type="predicted"/>
<dbReference type="GO" id="GO:0016324">
    <property type="term" value="C:apical plasma membrane"/>
    <property type="evidence" value="ECO:0007669"/>
    <property type="project" value="TreeGrafter"/>
</dbReference>
<dbReference type="Pfam" id="PF08688">
    <property type="entry name" value="ASD1"/>
    <property type="match status" value="1"/>
</dbReference>
<dbReference type="PANTHER" id="PTHR15012:SF8">
    <property type="entry name" value="PROTEIN SHROOM2"/>
    <property type="match status" value="1"/>
</dbReference>
<feature type="domain" description="ASD1" evidence="3">
    <location>
        <begin position="543"/>
        <end position="632"/>
    </location>
</feature>
<feature type="compositionally biased region" description="Polar residues" evidence="2">
    <location>
        <begin position="118"/>
        <end position="143"/>
    </location>
</feature>
<sequence>MKMVDIVAQKMPSENDVHVARSFLTKILRSSMRRNEPISRPHSWHATKFNEGQSETAKAQAPPTQVWNARYDASSSSSDLSSGWEQTGLRRASAQFSSLGSVDSLEAERLGGGKRDSAYSSFSTGSGTPDHTLSRSNAASTENMLCRLGPWDAAAGGGAGGRPNHGQGAKPEERPAYLQMPGVDPGGAGPQADDAAGSRHSAASRSGPGPVWHVPEAKRKSAAPSPPPPAPPARSDSYAATKVHERGLGAAQPEAPESGRAGGAGDPRRGHQAALRGDADAPQNQRPLGDKSSSYSQPRAPAAPKPQSVGGYYCSMQELPTGGAAQHAAHRRNLSSSTGAAPAGQSADSSWHSRYYCVTAGQPAPGKPEERRSGAGPDPLHLPQQPLLGKDSNGYGQQVASGAEPGAEERAGPRGHEAPPTSHAAGRPAEPRRSLPPPQHQDARHHGRAGGQICPQATPMLHFLAMDDATGRDAAPRGPGAAESLDGQMARRSDRFATTLRNEIQTRRARLQKSASAAEGRADAESPAPPADGSFSGSYKEHLKEAQARVLKATSFRRRDLEPVLPEPPAPEAAPGCPPSGPARKDGGPLPTVSESGASTPGHVTRIGGRKRFSADKKGRSFSEPGKIHEVGVREDESSSLDPHKLRTESRAPPFLGHAPSRRGPASAGETEDTARPASGVREAPRSHQQLVLDQQRLGTFAEYEARWNPQNPQNAPPPGRHRSADNILEPEARSPACFHERSRSSPSTDIYGQVRSGGVPGGVCNGVACWEM</sequence>
<keyword evidence="1" id="KW-0009">Actin-binding</keyword>
<dbReference type="EMBL" id="SRLO01002269">
    <property type="protein sequence ID" value="TNN33345.1"/>
    <property type="molecule type" value="Genomic_DNA"/>
</dbReference>
<gene>
    <name evidence="4" type="primary">Shroom2_0</name>
    <name evidence="4" type="ORF">EYF80_056488</name>
</gene>
<evidence type="ECO:0000313" key="5">
    <source>
        <dbReference type="Proteomes" id="UP000314294"/>
    </source>
</evidence>
<reference evidence="4 5" key="1">
    <citation type="submission" date="2019-03" db="EMBL/GenBank/DDBJ databases">
        <title>First draft genome of Liparis tanakae, snailfish: a comprehensive survey of snailfish specific genes.</title>
        <authorList>
            <person name="Kim W."/>
            <person name="Song I."/>
            <person name="Jeong J.-H."/>
            <person name="Kim D."/>
            <person name="Kim S."/>
            <person name="Ryu S."/>
            <person name="Song J.Y."/>
            <person name="Lee S.K."/>
        </authorList>
    </citation>
    <scope>NUCLEOTIDE SEQUENCE [LARGE SCALE GENOMIC DNA]</scope>
    <source>
        <tissue evidence="4">Muscle</tissue>
    </source>
</reference>
<feature type="compositionally biased region" description="Low complexity" evidence="2">
    <location>
        <begin position="190"/>
        <end position="207"/>
    </location>
</feature>
<dbReference type="PANTHER" id="PTHR15012">
    <property type="entry name" value="APICAL PROTEIN/SHROOM-RELATED"/>
    <property type="match status" value="1"/>
</dbReference>
<evidence type="ECO:0000313" key="4">
    <source>
        <dbReference type="EMBL" id="TNN33345.1"/>
    </source>
</evidence>
<evidence type="ECO:0000256" key="1">
    <source>
        <dbReference type="PROSITE-ProRule" id="PRU00637"/>
    </source>
</evidence>
<keyword evidence="5" id="KW-1185">Reference proteome</keyword>
<comment type="caution">
    <text evidence="4">The sequence shown here is derived from an EMBL/GenBank/DDBJ whole genome shotgun (WGS) entry which is preliminary data.</text>
</comment>
<dbReference type="InterPro" id="IPR014800">
    <property type="entry name" value="ASD1_dom"/>
</dbReference>
<dbReference type="GO" id="GO:0030864">
    <property type="term" value="C:cortical actin cytoskeleton"/>
    <property type="evidence" value="ECO:0007669"/>
    <property type="project" value="TreeGrafter"/>
</dbReference>
<feature type="compositionally biased region" description="Basic and acidic residues" evidence="2">
    <location>
        <begin position="108"/>
        <end position="117"/>
    </location>
</feature>
<dbReference type="PROSITE" id="PS51306">
    <property type="entry name" value="ASD1"/>
    <property type="match status" value="1"/>
</dbReference>
<feature type="compositionally biased region" description="Basic and acidic residues" evidence="2">
    <location>
        <begin position="407"/>
        <end position="417"/>
    </location>
</feature>
<dbReference type="GO" id="GO:0043296">
    <property type="term" value="C:apical junction complex"/>
    <property type="evidence" value="ECO:0007669"/>
    <property type="project" value="TreeGrafter"/>
</dbReference>